<evidence type="ECO:0000256" key="1">
    <source>
        <dbReference type="ARBA" id="ARBA00014474"/>
    </source>
</evidence>
<reference evidence="11" key="1">
    <citation type="submission" date="2016-11" db="EMBL/GenBank/DDBJ databases">
        <authorList>
            <person name="Varghese N."/>
            <person name="Submissions S."/>
        </authorList>
    </citation>
    <scope>NUCLEOTIDE SEQUENCE [LARGE SCALE GENOMIC DNA]</scope>
    <source>
        <strain evidence="11">DSM 21264</strain>
    </source>
</reference>
<dbReference type="Pfam" id="PF09278">
    <property type="entry name" value="MerR-DNA-bind"/>
    <property type="match status" value="1"/>
</dbReference>
<dbReference type="PRINTS" id="PR00040">
    <property type="entry name" value="HTHMERR"/>
</dbReference>
<dbReference type="SMART" id="SM00422">
    <property type="entry name" value="HTH_MERR"/>
    <property type="match status" value="1"/>
</dbReference>
<dbReference type="SUPFAM" id="SSF46955">
    <property type="entry name" value="Putative DNA-binding domain"/>
    <property type="match status" value="1"/>
</dbReference>
<protein>
    <recommendedName>
        <fullName evidence="1">Redox-sensitive transcriptional activator SoxR</fullName>
    </recommendedName>
</protein>
<dbReference type="InterPro" id="IPR010211">
    <property type="entry name" value="Redox-sen_tscrpt-act_SoxR"/>
</dbReference>
<dbReference type="Proteomes" id="UP000184159">
    <property type="component" value="Unassembled WGS sequence"/>
</dbReference>
<accession>A0A1M5FG49</accession>
<name>A0A1M5FG49_VIBGA</name>
<dbReference type="GO" id="GO:0051537">
    <property type="term" value="F:2 iron, 2 sulfur cluster binding"/>
    <property type="evidence" value="ECO:0007669"/>
    <property type="project" value="UniProtKB-KW"/>
</dbReference>
<dbReference type="RefSeq" id="WP_106406988.1">
    <property type="nucleotide sequence ID" value="NZ_FQUH01000020.1"/>
</dbReference>
<evidence type="ECO:0000256" key="5">
    <source>
        <dbReference type="ARBA" id="ARBA00023014"/>
    </source>
</evidence>
<dbReference type="InterPro" id="IPR015358">
    <property type="entry name" value="Tscrpt_reg_MerR_DNA-bd"/>
</dbReference>
<dbReference type="PANTHER" id="PTHR30204">
    <property type="entry name" value="REDOX-CYCLING DRUG-SENSING TRANSCRIPTIONAL ACTIVATOR SOXR"/>
    <property type="match status" value="1"/>
</dbReference>
<keyword evidence="11" id="KW-1185">Reference proteome</keyword>
<evidence type="ECO:0000256" key="2">
    <source>
        <dbReference type="ARBA" id="ARBA00022714"/>
    </source>
</evidence>
<dbReference type="EMBL" id="FQUH01000020">
    <property type="protein sequence ID" value="SHF90520.1"/>
    <property type="molecule type" value="Genomic_DNA"/>
</dbReference>
<dbReference type="Pfam" id="PF00376">
    <property type="entry name" value="MerR"/>
    <property type="match status" value="1"/>
</dbReference>
<keyword evidence="4" id="KW-0408">Iron</keyword>
<dbReference type="InterPro" id="IPR000551">
    <property type="entry name" value="MerR-type_HTH_dom"/>
</dbReference>
<evidence type="ECO:0000259" key="9">
    <source>
        <dbReference type="PROSITE" id="PS50937"/>
    </source>
</evidence>
<dbReference type="AlphaFoldDB" id="A0A1M5FG49"/>
<feature type="domain" description="HTH merR-type" evidence="9">
    <location>
        <begin position="14"/>
        <end position="82"/>
    </location>
</feature>
<dbReference type="GO" id="GO:0003677">
    <property type="term" value="F:DNA binding"/>
    <property type="evidence" value="ECO:0007669"/>
    <property type="project" value="UniProtKB-KW"/>
</dbReference>
<evidence type="ECO:0000256" key="4">
    <source>
        <dbReference type="ARBA" id="ARBA00023004"/>
    </source>
</evidence>
<dbReference type="PROSITE" id="PS50937">
    <property type="entry name" value="HTH_MERR_2"/>
    <property type="match status" value="1"/>
</dbReference>
<sequence>MQKTTTSKAVIPEWISVGVLSKRTGVAISALHFYEKKGLIKSHRNAANHRQYPKHVIRIVSLIQVAQRTGFSLDDILSELEGLPNRTRVTLEDWEALGVRWRQELDKKIIQLTELRDMMTDCIGCGCLSLERCRLLNPQDELGEKGAGPHRMSQ</sequence>
<keyword evidence="6" id="KW-0805">Transcription regulation</keyword>
<keyword evidence="7" id="KW-0238">DNA-binding</keyword>
<dbReference type="PROSITE" id="PS00552">
    <property type="entry name" value="HTH_MERR_1"/>
    <property type="match status" value="1"/>
</dbReference>
<evidence type="ECO:0000256" key="8">
    <source>
        <dbReference type="ARBA" id="ARBA00023163"/>
    </source>
</evidence>
<proteinExistence type="predicted"/>
<evidence type="ECO:0000256" key="7">
    <source>
        <dbReference type="ARBA" id="ARBA00023125"/>
    </source>
</evidence>
<dbReference type="InterPro" id="IPR009061">
    <property type="entry name" value="DNA-bd_dom_put_sf"/>
</dbReference>
<evidence type="ECO:0000313" key="11">
    <source>
        <dbReference type="Proteomes" id="UP000184159"/>
    </source>
</evidence>
<dbReference type="PANTHER" id="PTHR30204:SF0">
    <property type="entry name" value="REDOX-SENSITIVE TRANSCRIPTIONAL ACTIVATOR SOXR"/>
    <property type="match status" value="1"/>
</dbReference>
<keyword evidence="3" id="KW-0479">Metal-binding</keyword>
<dbReference type="InterPro" id="IPR047057">
    <property type="entry name" value="MerR_fam"/>
</dbReference>
<organism evidence="10 11">
    <name type="scientific">Vibrio gazogenes DSM 21264 = NBRC 103151</name>
    <dbReference type="NCBI Taxonomy" id="1123492"/>
    <lineage>
        <taxon>Bacteria</taxon>
        <taxon>Pseudomonadati</taxon>
        <taxon>Pseudomonadota</taxon>
        <taxon>Gammaproteobacteria</taxon>
        <taxon>Vibrionales</taxon>
        <taxon>Vibrionaceae</taxon>
        <taxon>Vibrio</taxon>
    </lineage>
</organism>
<evidence type="ECO:0000256" key="6">
    <source>
        <dbReference type="ARBA" id="ARBA00023015"/>
    </source>
</evidence>
<keyword evidence="2" id="KW-0001">2Fe-2S</keyword>
<dbReference type="GO" id="GO:0006979">
    <property type="term" value="P:response to oxidative stress"/>
    <property type="evidence" value="ECO:0007669"/>
    <property type="project" value="InterPro"/>
</dbReference>
<gene>
    <name evidence="10" type="ORF">SAMN02745781_03455</name>
</gene>
<dbReference type="Gene3D" id="1.10.1660.10">
    <property type="match status" value="1"/>
</dbReference>
<keyword evidence="8" id="KW-0804">Transcription</keyword>
<evidence type="ECO:0000256" key="3">
    <source>
        <dbReference type="ARBA" id="ARBA00022723"/>
    </source>
</evidence>
<dbReference type="GO" id="GO:0003700">
    <property type="term" value="F:DNA-binding transcription factor activity"/>
    <property type="evidence" value="ECO:0007669"/>
    <property type="project" value="InterPro"/>
</dbReference>
<keyword evidence="5" id="KW-0411">Iron-sulfur</keyword>
<dbReference type="NCBIfam" id="TIGR01950">
    <property type="entry name" value="SoxR"/>
    <property type="match status" value="1"/>
</dbReference>
<dbReference type="GO" id="GO:0046872">
    <property type="term" value="F:metal ion binding"/>
    <property type="evidence" value="ECO:0007669"/>
    <property type="project" value="UniProtKB-KW"/>
</dbReference>
<evidence type="ECO:0000313" key="10">
    <source>
        <dbReference type="EMBL" id="SHF90520.1"/>
    </source>
</evidence>